<organism evidence="2 3">
    <name type="scientific">Oceanobacillus profundus</name>
    <dbReference type="NCBI Taxonomy" id="372463"/>
    <lineage>
        <taxon>Bacteria</taxon>
        <taxon>Bacillati</taxon>
        <taxon>Bacillota</taxon>
        <taxon>Bacilli</taxon>
        <taxon>Bacillales</taxon>
        <taxon>Bacillaceae</taxon>
        <taxon>Oceanobacillus</taxon>
    </lineage>
</organism>
<evidence type="ECO:0000313" key="3">
    <source>
        <dbReference type="Proteomes" id="UP000285456"/>
    </source>
</evidence>
<name>A0A417YPP4_9BACI</name>
<dbReference type="GO" id="GO:0009401">
    <property type="term" value="P:phosphoenolpyruvate-dependent sugar phosphotransferase system"/>
    <property type="evidence" value="ECO:0007669"/>
    <property type="project" value="InterPro"/>
</dbReference>
<evidence type="ECO:0000256" key="1">
    <source>
        <dbReference type="PROSITE-ProRule" id="PRU00420"/>
    </source>
</evidence>
<keyword evidence="3" id="KW-1185">Reference proteome</keyword>
<dbReference type="InterPro" id="IPR004716">
    <property type="entry name" value="PTS_IIA_glucitol/sorbitol-sp"/>
</dbReference>
<dbReference type="GO" id="GO:0016301">
    <property type="term" value="F:kinase activity"/>
    <property type="evidence" value="ECO:0007669"/>
    <property type="project" value="TreeGrafter"/>
</dbReference>
<dbReference type="InterPro" id="IPR036665">
    <property type="entry name" value="PTS_IIA_glucitol/sorbitol_sf"/>
</dbReference>
<dbReference type="Proteomes" id="UP000285456">
    <property type="component" value="Unassembled WGS sequence"/>
</dbReference>
<dbReference type="EMBL" id="QWEH01000001">
    <property type="protein sequence ID" value="RHW35558.1"/>
    <property type="molecule type" value="Genomic_DNA"/>
</dbReference>
<dbReference type="GO" id="GO:0005737">
    <property type="term" value="C:cytoplasm"/>
    <property type="evidence" value="ECO:0007669"/>
    <property type="project" value="InterPro"/>
</dbReference>
<dbReference type="SUPFAM" id="SSF141530">
    <property type="entry name" value="PTSIIA/GutA-like"/>
    <property type="match status" value="1"/>
</dbReference>
<evidence type="ECO:0000313" key="2">
    <source>
        <dbReference type="EMBL" id="RHW35558.1"/>
    </source>
</evidence>
<gene>
    <name evidence="2" type="ORF">D1B32_02740</name>
</gene>
<dbReference type="OrthoDB" id="7065254at2"/>
<dbReference type="Gene3D" id="2.40.33.40">
    <property type="entry name" value="Phosphotransferase system, glucitol/sorbitol-specific IIA component"/>
    <property type="match status" value="1"/>
</dbReference>
<dbReference type="PANTHER" id="PTHR40398">
    <property type="entry name" value="PTS SYSTEM GLUCITOL/SORBITOL-SPECIFIC EIIA COMPONENT"/>
    <property type="match status" value="1"/>
</dbReference>
<dbReference type="RefSeq" id="WP_095308021.1">
    <property type="nucleotide sequence ID" value="NZ_JAMAWL010000021.1"/>
</dbReference>
<comment type="caution">
    <text evidence="2">The sequence shown here is derived from an EMBL/GenBank/DDBJ whole genome shotgun (WGS) entry which is preliminary data.</text>
</comment>
<feature type="modified residue" description="Phosphohistidine; by HPr" evidence="1">
    <location>
        <position position="40"/>
    </location>
</feature>
<dbReference type="AlphaFoldDB" id="A0A417YPP4"/>
<dbReference type="PROSITE" id="PS51097">
    <property type="entry name" value="PTS_EIIA_TYPE_5"/>
    <property type="match status" value="1"/>
</dbReference>
<proteinExistence type="predicted"/>
<sequence>MMKTKVLEIGALVPDFKEESLLVLFNETAPLELKDISVIHRFEEQPKNALQEGTTLVIGDKEYTIQKVGDEANPNFESLGHVSIYFKDDETEEILPGAVLVTPSEFPELNIGDSIEVK</sequence>
<protein>
    <submittedName>
        <fullName evidence="2">PTS sorbitol transporter subunit IIA</fullName>
    </submittedName>
</protein>
<accession>A0A417YPP4</accession>
<dbReference type="Pfam" id="PF03829">
    <property type="entry name" value="PTSIIA_gutA"/>
    <property type="match status" value="1"/>
</dbReference>
<dbReference type="PANTHER" id="PTHR40398:SF1">
    <property type="entry name" value="PTS SYSTEM GLUCITOL_SORBITOL-SPECIFIC EIIA COMPONENT"/>
    <property type="match status" value="1"/>
</dbReference>
<dbReference type="GO" id="GO:0008982">
    <property type="term" value="F:protein-N(PI)-phosphohistidine-sugar phosphotransferase activity"/>
    <property type="evidence" value="ECO:0007669"/>
    <property type="project" value="InterPro"/>
</dbReference>
<reference evidence="2 3" key="1">
    <citation type="journal article" date="2007" name="Int. J. Syst. Evol. Microbiol.">
        <title>Oceanobacillus profundus sp. nov., isolated from a deep-sea sediment core.</title>
        <authorList>
            <person name="Kim Y.G."/>
            <person name="Choi D.H."/>
            <person name="Hyun S."/>
            <person name="Cho B.C."/>
        </authorList>
    </citation>
    <scope>NUCLEOTIDE SEQUENCE [LARGE SCALE GENOMIC DNA]</scope>
    <source>
        <strain evidence="2 3">DSM 18246</strain>
    </source>
</reference>